<name>A0ABQ8IZ59_DERPT</name>
<comment type="similarity">
    <text evidence="2">Belongs to the nucleotide-sugar transporter family. SLC35B subfamily.</text>
</comment>
<feature type="transmembrane region" description="Helical" evidence="9">
    <location>
        <begin position="469"/>
        <end position="497"/>
    </location>
</feature>
<evidence type="ECO:0000256" key="3">
    <source>
        <dbReference type="ARBA" id="ARBA00022448"/>
    </source>
</evidence>
<feature type="transmembrane region" description="Helical" evidence="9">
    <location>
        <begin position="220"/>
        <end position="241"/>
    </location>
</feature>
<feature type="transmembrane region" description="Helical" evidence="9">
    <location>
        <begin position="26"/>
        <end position="43"/>
    </location>
</feature>
<keyword evidence="11" id="KW-1185">Reference proteome</keyword>
<evidence type="ECO:0000256" key="1">
    <source>
        <dbReference type="ARBA" id="ARBA00004141"/>
    </source>
</evidence>
<feature type="transmembrane region" description="Helical" evidence="9">
    <location>
        <begin position="414"/>
        <end position="436"/>
    </location>
</feature>
<evidence type="ECO:0000256" key="9">
    <source>
        <dbReference type="SAM" id="Phobius"/>
    </source>
</evidence>
<dbReference type="EMBL" id="NJHN03000095">
    <property type="protein sequence ID" value="KAH9415588.1"/>
    <property type="molecule type" value="Genomic_DNA"/>
</dbReference>
<evidence type="ECO:0000313" key="10">
    <source>
        <dbReference type="EMBL" id="KAH9415588.1"/>
    </source>
</evidence>
<comment type="subcellular location">
    <subcellularLocation>
        <location evidence="1">Membrane</location>
        <topology evidence="1">Multi-pass membrane protein</topology>
    </subcellularLocation>
</comment>
<feature type="transmembrane region" description="Helical" evidence="9">
    <location>
        <begin position="390"/>
        <end position="408"/>
    </location>
</feature>
<dbReference type="Pfam" id="PF08449">
    <property type="entry name" value="UAA"/>
    <property type="match status" value="1"/>
</dbReference>
<evidence type="ECO:0000313" key="11">
    <source>
        <dbReference type="Proteomes" id="UP000887458"/>
    </source>
</evidence>
<keyword evidence="5 9" id="KW-1133">Transmembrane helix</keyword>
<evidence type="ECO:0000256" key="4">
    <source>
        <dbReference type="ARBA" id="ARBA00022692"/>
    </source>
</evidence>
<feature type="transmembrane region" description="Helical" evidence="9">
    <location>
        <begin position="443"/>
        <end position="463"/>
    </location>
</feature>
<feature type="transmembrane region" description="Helical" evidence="9">
    <location>
        <begin position="154"/>
        <end position="172"/>
    </location>
</feature>
<feature type="region of interest" description="Disordered" evidence="8">
    <location>
        <begin position="533"/>
        <end position="552"/>
    </location>
</feature>
<reference evidence="10 11" key="2">
    <citation type="journal article" date="2022" name="Mol. Biol. Evol.">
        <title>Comparative Genomics Reveals Insights into the Divergent Evolution of Astigmatic Mites and Household Pest Adaptations.</title>
        <authorList>
            <person name="Xiong Q."/>
            <person name="Wan A.T."/>
            <person name="Liu X."/>
            <person name="Fung C.S."/>
            <person name="Xiao X."/>
            <person name="Malainual N."/>
            <person name="Hou J."/>
            <person name="Wang L."/>
            <person name="Wang M."/>
            <person name="Yang K.Y."/>
            <person name="Cui Y."/>
            <person name="Leung E.L."/>
            <person name="Nong W."/>
            <person name="Shin S.K."/>
            <person name="Au S.W."/>
            <person name="Jeong K.Y."/>
            <person name="Chew F.T."/>
            <person name="Hui J.H."/>
            <person name="Leung T.F."/>
            <person name="Tungtrongchitr A."/>
            <person name="Zhong N."/>
            <person name="Liu Z."/>
            <person name="Tsui S.K."/>
        </authorList>
    </citation>
    <scope>NUCLEOTIDE SEQUENCE [LARGE SCALE GENOMIC DNA]</scope>
    <source>
        <strain evidence="10">Derp</strain>
    </source>
</reference>
<gene>
    <name evidence="10" type="ORF">DERP_000074</name>
</gene>
<evidence type="ECO:0000256" key="7">
    <source>
        <dbReference type="ARBA" id="ARBA00039668"/>
    </source>
</evidence>
<dbReference type="PANTHER" id="PTHR10778">
    <property type="entry name" value="SOLUTE CARRIER FAMILY 35 MEMBER B"/>
    <property type="match status" value="1"/>
</dbReference>
<evidence type="ECO:0000256" key="8">
    <source>
        <dbReference type="SAM" id="MobiDB-lite"/>
    </source>
</evidence>
<dbReference type="InterPro" id="IPR013657">
    <property type="entry name" value="SCL35B1-4/HUT1"/>
</dbReference>
<accession>A0ABQ8IZ59</accession>
<sequence>MFAIRRYIALGNNNNIMFVLNLNRSMFRNSICTILLFIVYRIEFTIAEQPFSYDHQPIFHYSWFIHFIKNLTDYFFVIIPVGLLVFLSKQDLLPSYIKHIRWIKLLVYGVPANNELPLTIEDDHQSSLLSSDVEDNLKSNKPEKLGVKNISVSHLLYCFFGLQISFLTWGILQEKIMTQNYVVHSSFIDTYSNQITDNLLSIISTDPVNPSMINIKFRNAQFLVLINRVLAFIIAVIVLLYQQNYHSTQRKSFFRTKQPPFYMYIYCSLSNIMSSWCQYEALKYVSFPAQVLSKGCKMIPTMVMNQIVMGRTQKREEWLFAIAISFGMSIFMLNEKRESHGNMNETINDSFTFSSFMSGIIILVLYLTFDSFTSNWQQSLFDKYRSLTSLHMMAAVNFYSILFTSISLLQQSDFFPAISLLFANPALMLDCIILSICSAGGQLFIFHTISTYGAIIFTLIMTLRQAFAILLSCFIYSHSITWLGFLGIVIIFASLFLKSYRKFSERKTKTTITLNTNLIRRSTPFSLMMANRATPPLDPSRDIANDKALNTS</sequence>
<reference evidence="10 11" key="1">
    <citation type="journal article" date="2018" name="J. Allergy Clin. Immunol.">
        <title>High-quality assembly of Dermatophagoides pteronyssinus genome and transcriptome reveals a wide range of novel allergens.</title>
        <authorList>
            <person name="Liu X.Y."/>
            <person name="Yang K.Y."/>
            <person name="Wang M.Q."/>
            <person name="Kwok J.S."/>
            <person name="Zeng X."/>
            <person name="Yang Z."/>
            <person name="Xiao X.J."/>
            <person name="Lau C.P."/>
            <person name="Li Y."/>
            <person name="Huang Z.M."/>
            <person name="Ba J.G."/>
            <person name="Yim A.K."/>
            <person name="Ouyang C.Y."/>
            <person name="Ngai S.M."/>
            <person name="Chan T.F."/>
            <person name="Leung E.L."/>
            <person name="Liu L."/>
            <person name="Liu Z.G."/>
            <person name="Tsui S.K."/>
        </authorList>
    </citation>
    <scope>NUCLEOTIDE SEQUENCE [LARGE SCALE GENOMIC DNA]</scope>
    <source>
        <strain evidence="10">Derp</strain>
    </source>
</reference>
<keyword evidence="6 9" id="KW-0472">Membrane</keyword>
<evidence type="ECO:0000256" key="2">
    <source>
        <dbReference type="ARBA" id="ARBA00010694"/>
    </source>
</evidence>
<keyword evidence="4 9" id="KW-0812">Transmembrane</keyword>
<organism evidence="10 11">
    <name type="scientific">Dermatophagoides pteronyssinus</name>
    <name type="common">European house dust mite</name>
    <dbReference type="NCBI Taxonomy" id="6956"/>
    <lineage>
        <taxon>Eukaryota</taxon>
        <taxon>Metazoa</taxon>
        <taxon>Ecdysozoa</taxon>
        <taxon>Arthropoda</taxon>
        <taxon>Chelicerata</taxon>
        <taxon>Arachnida</taxon>
        <taxon>Acari</taxon>
        <taxon>Acariformes</taxon>
        <taxon>Sarcoptiformes</taxon>
        <taxon>Astigmata</taxon>
        <taxon>Psoroptidia</taxon>
        <taxon>Analgoidea</taxon>
        <taxon>Pyroglyphidae</taxon>
        <taxon>Dermatophagoidinae</taxon>
        <taxon>Dermatophagoides</taxon>
    </lineage>
</organism>
<keyword evidence="3" id="KW-0813">Transport</keyword>
<evidence type="ECO:0000256" key="5">
    <source>
        <dbReference type="ARBA" id="ARBA00022989"/>
    </source>
</evidence>
<dbReference type="Proteomes" id="UP000887458">
    <property type="component" value="Unassembled WGS sequence"/>
</dbReference>
<feature type="transmembrane region" description="Helical" evidence="9">
    <location>
        <begin position="350"/>
        <end position="369"/>
    </location>
</feature>
<dbReference type="PANTHER" id="PTHR10778:SF13">
    <property type="entry name" value="ADENOSINE 3'-PHOSPHO 5'-PHOSPHOSULFATE TRANSPORTER 1"/>
    <property type="match status" value="1"/>
</dbReference>
<comment type="caution">
    <text evidence="10">The sequence shown here is derived from an EMBL/GenBank/DDBJ whole genome shotgun (WGS) entry which is preliminary data.</text>
</comment>
<proteinExistence type="inferred from homology"/>
<feature type="transmembrane region" description="Helical" evidence="9">
    <location>
        <begin position="63"/>
        <end position="87"/>
    </location>
</feature>
<evidence type="ECO:0000256" key="6">
    <source>
        <dbReference type="ARBA" id="ARBA00023136"/>
    </source>
</evidence>
<protein>
    <recommendedName>
        <fullName evidence="7">Adenosine 3'-phospho 5'-phosphosulfate transporter 1</fullName>
    </recommendedName>
</protein>
<feature type="transmembrane region" description="Helical" evidence="9">
    <location>
        <begin position="318"/>
        <end position="334"/>
    </location>
</feature>